<proteinExistence type="predicted"/>
<feature type="domain" description="RES" evidence="1">
    <location>
        <begin position="110"/>
        <end position="256"/>
    </location>
</feature>
<dbReference type="InterPro" id="IPR014914">
    <property type="entry name" value="RES_dom"/>
</dbReference>
<evidence type="ECO:0000313" key="3">
    <source>
        <dbReference type="Proteomes" id="UP000004191"/>
    </source>
</evidence>
<dbReference type="EMBL" id="AGEI01000029">
    <property type="protein sequence ID" value="EHR32317.1"/>
    <property type="molecule type" value="Genomic_DNA"/>
</dbReference>
<dbReference type="HOGENOM" id="CLU_911448_0_0_9"/>
<name>H3NQI7_9FIRM</name>
<reference evidence="2 3" key="1">
    <citation type="submission" date="2012-01" db="EMBL/GenBank/DDBJ databases">
        <title>The Genome Sequence of Helcococcus kunzii ATCC 51366.</title>
        <authorList>
            <consortium name="The Broad Institute Genome Sequencing Platform"/>
            <person name="Earl A."/>
            <person name="Ward D."/>
            <person name="Feldgarden M."/>
            <person name="Gevers D."/>
            <person name="Huys G."/>
            <person name="Young S.K."/>
            <person name="Zeng Q."/>
            <person name="Gargeya S."/>
            <person name="Fitzgerald M."/>
            <person name="Haas B."/>
            <person name="Abouelleil A."/>
            <person name="Alvarado L."/>
            <person name="Arachchi H.M."/>
            <person name="Berlin A."/>
            <person name="Chapman S.B."/>
            <person name="Gearin G."/>
            <person name="Goldberg J."/>
            <person name="Griggs A."/>
            <person name="Gujja S."/>
            <person name="Hansen M."/>
            <person name="Heiman D."/>
            <person name="Howarth C."/>
            <person name="Larimer J."/>
            <person name="Lui A."/>
            <person name="MacDonald P.J.P."/>
            <person name="McCowen C."/>
            <person name="Montmayeur A."/>
            <person name="Murphy C."/>
            <person name="Neiman D."/>
            <person name="Pearson M."/>
            <person name="Priest M."/>
            <person name="Roberts A."/>
            <person name="Saif S."/>
            <person name="Shea T."/>
            <person name="Sisk P."/>
            <person name="Stolte C."/>
            <person name="Sykes S."/>
            <person name="Wortman J."/>
            <person name="Nusbaum C."/>
            <person name="Birren B."/>
        </authorList>
    </citation>
    <scope>NUCLEOTIDE SEQUENCE [LARGE SCALE GENOMIC DNA]</scope>
    <source>
        <strain evidence="2 3">ATCC 51366</strain>
    </source>
</reference>
<dbReference type="SMART" id="SM00953">
    <property type="entry name" value="RES"/>
    <property type="match status" value="1"/>
</dbReference>
<dbReference type="Pfam" id="PF08808">
    <property type="entry name" value="RES"/>
    <property type="match status" value="1"/>
</dbReference>
<keyword evidence="3" id="KW-1185">Reference proteome</keyword>
<dbReference type="OrthoDB" id="648213at2"/>
<accession>H3NQI7</accession>
<dbReference type="eggNOG" id="ENOG502Z9NV">
    <property type="taxonomic scope" value="Bacteria"/>
</dbReference>
<dbReference type="AlphaFoldDB" id="H3NQI7"/>
<protein>
    <recommendedName>
        <fullName evidence="1">RES domain-containing protein</fullName>
    </recommendedName>
</protein>
<evidence type="ECO:0000259" key="1">
    <source>
        <dbReference type="SMART" id="SM00953"/>
    </source>
</evidence>
<evidence type="ECO:0000313" key="2">
    <source>
        <dbReference type="EMBL" id="EHR32317.1"/>
    </source>
</evidence>
<dbReference type="RefSeq" id="WP_005399113.1">
    <property type="nucleotide sequence ID" value="NZ_JH601088.1"/>
</dbReference>
<dbReference type="Proteomes" id="UP000004191">
    <property type="component" value="Unassembled WGS sequence"/>
</dbReference>
<organism evidence="2 3">
    <name type="scientific">Helcococcus kunzii ATCC 51366</name>
    <dbReference type="NCBI Taxonomy" id="883114"/>
    <lineage>
        <taxon>Bacteria</taxon>
        <taxon>Bacillati</taxon>
        <taxon>Bacillota</taxon>
        <taxon>Tissierellia</taxon>
        <taxon>Tissierellales</taxon>
        <taxon>Peptoniphilaceae</taxon>
        <taxon>Helcococcus</taxon>
    </lineage>
</organism>
<gene>
    <name evidence="2" type="ORF">HMPREF9709_01598</name>
</gene>
<dbReference type="GeneID" id="96999540"/>
<sequence>MYKNNREETNSEEYKTLIEQFNNYVKRINTDFMLEDFSKRLENNEVKNDGTDSLLKIIDKYILKDNSEFIKIIDKGTIMYRARIIEHNHINKHYLSINDEKLMGYDESNSREAPLGIGNEGRNNIKGMSYLYLANNVETACSEVKPFARQLISVARFRLLKDIKVIDLSNLQNEFVYGVTDESDKIDLSYLFTRIMTSYYVPINHLNEYKYTQFITDYIRKSRIDGIIYKSFYSYNGSNYTIFNSSRDIIEFIDSKIMLLQSERRTFLDFNDDKVIHAKTIVGASYDKKSSDIMKKNLRNKIMLE</sequence>
<comment type="caution">
    <text evidence="2">The sequence shown here is derived from an EMBL/GenBank/DDBJ whole genome shotgun (WGS) entry which is preliminary data.</text>
</comment>